<name>A0ACD0P167_9BASI</name>
<gene>
    <name evidence="1" type="ORF">IE53DRAFT_385820</name>
</gene>
<proteinExistence type="predicted"/>
<dbReference type="Proteomes" id="UP000245626">
    <property type="component" value="Unassembled WGS sequence"/>
</dbReference>
<protein>
    <submittedName>
        <fullName evidence="1">MFS general substrate transporter</fullName>
    </submittedName>
</protein>
<dbReference type="EMBL" id="KZ819816">
    <property type="protein sequence ID" value="PWN51797.1"/>
    <property type="molecule type" value="Genomic_DNA"/>
</dbReference>
<evidence type="ECO:0000313" key="1">
    <source>
        <dbReference type="EMBL" id="PWN51797.1"/>
    </source>
</evidence>
<reference evidence="1 2" key="1">
    <citation type="journal article" date="2018" name="Mol. Biol. Evol.">
        <title>Broad Genomic Sampling Reveals a Smut Pathogenic Ancestry of the Fungal Clade Ustilaginomycotina.</title>
        <authorList>
            <person name="Kijpornyongpan T."/>
            <person name="Mondo S.J."/>
            <person name="Barry K."/>
            <person name="Sandor L."/>
            <person name="Lee J."/>
            <person name="Lipzen A."/>
            <person name="Pangilinan J."/>
            <person name="LaButti K."/>
            <person name="Hainaut M."/>
            <person name="Henrissat B."/>
            <person name="Grigoriev I.V."/>
            <person name="Spatafora J.W."/>
            <person name="Aime M.C."/>
        </authorList>
    </citation>
    <scope>NUCLEOTIDE SEQUENCE [LARGE SCALE GENOMIC DNA]</scope>
    <source>
        <strain evidence="1 2">SA 807</strain>
    </source>
</reference>
<evidence type="ECO:0000313" key="2">
    <source>
        <dbReference type="Proteomes" id="UP000245626"/>
    </source>
</evidence>
<accession>A0ACD0P167</accession>
<keyword evidence="2" id="KW-1185">Reference proteome</keyword>
<sequence>MSVDANTHVLSQGEKGEEDLVNSIDLEDGSKVDHVISQTVTLGADVGTMRALSIDNTVYLLPTPSDDPNDPFNWSRSYKWFVTIVTSMQVLLSTFISGGPAVALLQMAEEYETTIQQTAYLFTVPALLLGIGLLFWAPLIAKFGPRFVYVISSILVFVTGIWQAEAKTYASAMAARVCTALANGAAEGLAPVTIADIWFLHERGLPMAVLSGFMAVGTALGTILCGVVVQHTGSFRNAYWLITGMSGLTCFLICFCFPDTRFPREPMAFKTLQTPRHIDWSRKDSLFSRKSLRIWKGSQTKEGYFTLLVRPIGTWLLPAVVWAALVYAGIVAFMVAINTNVAAAFSPPPYLFSIQDIGFVGWSGVIGVIVGMAIGGPAIDWISARLIRRNGGVQEPEMRIPSIIVPLIFSPLGLSLYGAGVQHQWHWIVPVVGNGLTFFACTWGSSVSYSYLVDCYKPIAGEAISGMLALKSVLTFISSFYTNTWVENQGPQNAFGQMAGISAFCLSLGVLFVLYGKKWRQNANNSKLLAFLKWDDDRDDLVLQQGH</sequence>
<organism evidence="1 2">
    <name type="scientific">Violaceomyces palustris</name>
    <dbReference type="NCBI Taxonomy" id="1673888"/>
    <lineage>
        <taxon>Eukaryota</taxon>
        <taxon>Fungi</taxon>
        <taxon>Dikarya</taxon>
        <taxon>Basidiomycota</taxon>
        <taxon>Ustilaginomycotina</taxon>
        <taxon>Ustilaginomycetes</taxon>
        <taxon>Violaceomycetales</taxon>
        <taxon>Violaceomycetaceae</taxon>
        <taxon>Violaceomyces</taxon>
    </lineage>
</organism>